<dbReference type="EMBL" id="LR215729">
    <property type="protein sequence ID" value="VEV98254.1"/>
    <property type="molecule type" value="Genomic_DNA"/>
</dbReference>
<dbReference type="Pfam" id="PF10983">
    <property type="entry name" value="DUF2793"/>
    <property type="match status" value="1"/>
</dbReference>
<dbReference type="RefSeq" id="WP_150548813.1">
    <property type="nucleotide sequence ID" value="NZ_LR215729.2"/>
</dbReference>
<organism evidence="1">
    <name type="scientific">Pseudomonas marincola</name>
    <dbReference type="NCBI Taxonomy" id="437900"/>
    <lineage>
        <taxon>Bacteria</taxon>
        <taxon>Pseudomonadati</taxon>
        <taxon>Pseudomonadota</taxon>
        <taxon>Gammaproteobacteria</taxon>
        <taxon>Pseudomonadales</taxon>
        <taxon>Pseudomonadaceae</taxon>
        <taxon>Pseudomonas</taxon>
    </lineage>
</organism>
<name>A0A653E695_9PSED</name>
<dbReference type="AlphaFoldDB" id="A0A653E695"/>
<accession>A0A653E695</accession>
<protein>
    <recommendedName>
        <fullName evidence="2">DUF2793 domain-containing protein</fullName>
    </recommendedName>
</protein>
<gene>
    <name evidence="1" type="ORF">PMYSY11_3210</name>
</gene>
<evidence type="ECO:0008006" key="2">
    <source>
        <dbReference type="Google" id="ProtNLM"/>
    </source>
</evidence>
<reference evidence="1" key="1">
    <citation type="submission" date="2019-02" db="EMBL/GenBank/DDBJ databases">
        <authorList>
            <consortium name="Genoscope - CEA"/>
            <person name="William W."/>
        </authorList>
    </citation>
    <scope>NUCLEOTIDE SEQUENCE [LARGE SCALE GENOMIC DNA]</scope>
    <source>
        <strain evidence="1">YSy11</strain>
    </source>
</reference>
<dbReference type="InterPro" id="IPR021251">
    <property type="entry name" value="DUF2793"/>
</dbReference>
<sequence length="264" mass="27010">MTTKLALTDLANGQANYLNANATFAQLNQLVQAGVVDRLATPPGSPANEALYIITATATGVWAGKENQLAYWLTSGTPAWYYVTPREGMLVHVNDEDVYYKYTGSAWEVFSGGGGGSGVDIENSGSPVATATTINFIGATVTDAGSGVVDVEIPSGGSYVGAPIRTITGTTGTITVADAGRKIECTNASPVTLTLNAEATAAWPANTDIEIFQRGAGAVAVAGAGFTIKCHATDTLVLAGNGSAAQLSRFGADDWNLVGRLVAA</sequence>
<evidence type="ECO:0000313" key="1">
    <source>
        <dbReference type="EMBL" id="VEV98254.1"/>
    </source>
</evidence>
<proteinExistence type="predicted"/>